<gene>
    <name evidence="2" type="ORF">GCM10010421_21420</name>
</gene>
<name>A0ABP5WSQ7_9ACTN</name>
<protein>
    <recommendedName>
        <fullName evidence="4">Secreted protein</fullName>
    </recommendedName>
</protein>
<dbReference type="PROSITE" id="PS51257">
    <property type="entry name" value="PROKAR_LIPOPROTEIN"/>
    <property type="match status" value="1"/>
</dbReference>
<dbReference type="Proteomes" id="UP001500460">
    <property type="component" value="Unassembled WGS sequence"/>
</dbReference>
<evidence type="ECO:0000256" key="1">
    <source>
        <dbReference type="SAM" id="Phobius"/>
    </source>
</evidence>
<dbReference type="RefSeq" id="WP_344602031.1">
    <property type="nucleotide sequence ID" value="NZ_BAAATK010000010.1"/>
</dbReference>
<sequence length="127" mass="13018">MALGYRRPRAPGDALPAGVLCLVSLSCPVIRGPVAQDRIALTARRRIPGRAVHRTTAAAPLAFPLPHITTRIVLDRTEPVAAAVPFSLGVTGGAGLIGLGSLAGLLMLFVGVTGPRPPRPGPPSAPR</sequence>
<keyword evidence="1" id="KW-1133">Transmembrane helix</keyword>
<reference evidence="3" key="1">
    <citation type="journal article" date="2019" name="Int. J. Syst. Evol. Microbiol.">
        <title>The Global Catalogue of Microorganisms (GCM) 10K type strain sequencing project: providing services to taxonomists for standard genome sequencing and annotation.</title>
        <authorList>
            <consortium name="The Broad Institute Genomics Platform"/>
            <consortium name="The Broad Institute Genome Sequencing Center for Infectious Disease"/>
            <person name="Wu L."/>
            <person name="Ma J."/>
        </authorList>
    </citation>
    <scope>NUCLEOTIDE SEQUENCE [LARGE SCALE GENOMIC DNA]</scope>
    <source>
        <strain evidence="3">JCM 6922</strain>
    </source>
</reference>
<keyword evidence="1" id="KW-0472">Membrane</keyword>
<proteinExistence type="predicted"/>
<evidence type="ECO:0000313" key="3">
    <source>
        <dbReference type="Proteomes" id="UP001500460"/>
    </source>
</evidence>
<evidence type="ECO:0000313" key="2">
    <source>
        <dbReference type="EMBL" id="GAA2432379.1"/>
    </source>
</evidence>
<evidence type="ECO:0008006" key="4">
    <source>
        <dbReference type="Google" id="ProtNLM"/>
    </source>
</evidence>
<dbReference type="EMBL" id="BAAATK010000010">
    <property type="protein sequence ID" value="GAA2432379.1"/>
    <property type="molecule type" value="Genomic_DNA"/>
</dbReference>
<accession>A0ABP5WSQ7</accession>
<comment type="caution">
    <text evidence="2">The sequence shown here is derived from an EMBL/GenBank/DDBJ whole genome shotgun (WGS) entry which is preliminary data.</text>
</comment>
<keyword evidence="3" id="KW-1185">Reference proteome</keyword>
<organism evidence="2 3">
    <name type="scientific">Streptomyces glaucus</name>
    <dbReference type="NCBI Taxonomy" id="284029"/>
    <lineage>
        <taxon>Bacteria</taxon>
        <taxon>Bacillati</taxon>
        <taxon>Actinomycetota</taxon>
        <taxon>Actinomycetes</taxon>
        <taxon>Kitasatosporales</taxon>
        <taxon>Streptomycetaceae</taxon>
        <taxon>Streptomyces</taxon>
    </lineage>
</organism>
<feature type="transmembrane region" description="Helical" evidence="1">
    <location>
        <begin position="86"/>
        <end position="110"/>
    </location>
</feature>
<keyword evidence="1" id="KW-0812">Transmembrane</keyword>